<dbReference type="Pfam" id="PF01432">
    <property type="entry name" value="Peptidase_M3"/>
    <property type="match status" value="1"/>
</dbReference>
<keyword evidence="3 10" id="KW-0645">Protease</keyword>
<evidence type="ECO:0000256" key="8">
    <source>
        <dbReference type="ARBA" id="ARBA00023049"/>
    </source>
</evidence>
<name>A0A914QE38_9BILA</name>
<dbReference type="InterPro" id="IPR001567">
    <property type="entry name" value="Pept_M3A_M3B_dom"/>
</dbReference>
<evidence type="ECO:0000256" key="2">
    <source>
        <dbReference type="ARBA" id="ARBA00006040"/>
    </source>
</evidence>
<dbReference type="PANTHER" id="PTHR11804">
    <property type="entry name" value="PROTEASE M3 THIMET OLIGOPEPTIDASE-RELATED"/>
    <property type="match status" value="1"/>
</dbReference>
<dbReference type="InterPro" id="IPR033851">
    <property type="entry name" value="M3A_MIP"/>
</dbReference>
<keyword evidence="6 10" id="KW-0862">Zinc</keyword>
<dbReference type="CDD" id="cd06457">
    <property type="entry name" value="M3A_MIP"/>
    <property type="match status" value="1"/>
</dbReference>
<feature type="domain" description="Peptidase M3A/M3B catalytic" evidence="11">
    <location>
        <begin position="210"/>
        <end position="653"/>
    </location>
</feature>
<dbReference type="GO" id="GO:0006518">
    <property type="term" value="P:peptide metabolic process"/>
    <property type="evidence" value="ECO:0007669"/>
    <property type="project" value="TreeGrafter"/>
</dbReference>
<comment type="cofactor">
    <cofactor evidence="10">
        <name>Zn(2+)</name>
        <dbReference type="ChEBI" id="CHEBI:29105"/>
    </cofactor>
    <text evidence="10">Binds 1 zinc ion.</text>
</comment>
<comment type="subcellular location">
    <subcellularLocation>
        <location evidence="1">Mitochondrion</location>
    </subcellularLocation>
</comment>
<dbReference type="GO" id="GO:0004222">
    <property type="term" value="F:metalloendopeptidase activity"/>
    <property type="evidence" value="ECO:0007669"/>
    <property type="project" value="InterPro"/>
</dbReference>
<dbReference type="AlphaFoldDB" id="A0A914QE38"/>
<dbReference type="Proteomes" id="UP000887578">
    <property type="component" value="Unplaced"/>
</dbReference>
<dbReference type="PANTHER" id="PTHR11804:SF79">
    <property type="entry name" value="MITOCHONDRIAL INTERMEDIATE PEPTIDASE"/>
    <property type="match status" value="1"/>
</dbReference>
<keyword evidence="5 10" id="KW-0378">Hydrolase</keyword>
<dbReference type="InterPro" id="IPR024077">
    <property type="entry name" value="Neurolysin/TOP_dom2"/>
</dbReference>
<accession>A0A914QE38</accession>
<dbReference type="SUPFAM" id="SSF55486">
    <property type="entry name" value="Metalloproteases ('zincins'), catalytic domain"/>
    <property type="match status" value="1"/>
</dbReference>
<keyword evidence="4 10" id="KW-0479">Metal-binding</keyword>
<evidence type="ECO:0000313" key="12">
    <source>
        <dbReference type="Proteomes" id="UP000887578"/>
    </source>
</evidence>
<dbReference type="WBParaSite" id="PDA_v2.g30042.t1">
    <property type="protein sequence ID" value="PDA_v2.g30042.t1"/>
    <property type="gene ID" value="PDA_v2.g30042"/>
</dbReference>
<dbReference type="GO" id="GO:0005739">
    <property type="term" value="C:mitochondrion"/>
    <property type="evidence" value="ECO:0007669"/>
    <property type="project" value="UniProtKB-SubCell"/>
</dbReference>
<dbReference type="Gene3D" id="3.40.390.10">
    <property type="entry name" value="Collagenase (Catalytic Domain)"/>
    <property type="match status" value="1"/>
</dbReference>
<evidence type="ECO:0000256" key="7">
    <source>
        <dbReference type="ARBA" id="ARBA00022946"/>
    </source>
</evidence>
<keyword evidence="8 10" id="KW-0482">Metalloprotease</keyword>
<keyword evidence="9" id="KW-0496">Mitochondrion</keyword>
<reference evidence="13" key="1">
    <citation type="submission" date="2022-11" db="UniProtKB">
        <authorList>
            <consortium name="WormBaseParasite"/>
        </authorList>
    </citation>
    <scope>IDENTIFICATION</scope>
</reference>
<evidence type="ECO:0000259" key="11">
    <source>
        <dbReference type="Pfam" id="PF01432"/>
    </source>
</evidence>
<dbReference type="InterPro" id="IPR024079">
    <property type="entry name" value="MetalloPept_cat_dom_sf"/>
</dbReference>
<dbReference type="GO" id="GO:0006627">
    <property type="term" value="P:protein processing involved in protein targeting to mitochondrion"/>
    <property type="evidence" value="ECO:0007669"/>
    <property type="project" value="TreeGrafter"/>
</dbReference>
<dbReference type="GO" id="GO:0046872">
    <property type="term" value="F:metal ion binding"/>
    <property type="evidence" value="ECO:0007669"/>
    <property type="project" value="UniProtKB-UniRule"/>
</dbReference>
<proteinExistence type="inferred from homology"/>
<comment type="similarity">
    <text evidence="2 10">Belongs to the peptidase M3 family.</text>
</comment>
<evidence type="ECO:0000256" key="4">
    <source>
        <dbReference type="ARBA" id="ARBA00022723"/>
    </source>
</evidence>
<evidence type="ECO:0000256" key="5">
    <source>
        <dbReference type="ARBA" id="ARBA00022801"/>
    </source>
</evidence>
<evidence type="ECO:0000256" key="1">
    <source>
        <dbReference type="ARBA" id="ARBA00004173"/>
    </source>
</evidence>
<dbReference type="InterPro" id="IPR045090">
    <property type="entry name" value="Pept_M3A_M3B"/>
</dbReference>
<dbReference type="Gene3D" id="1.10.1370.10">
    <property type="entry name" value="Neurolysin, domain 3"/>
    <property type="match status" value="1"/>
</dbReference>
<evidence type="ECO:0000256" key="10">
    <source>
        <dbReference type="RuleBase" id="RU003435"/>
    </source>
</evidence>
<evidence type="ECO:0000256" key="9">
    <source>
        <dbReference type="ARBA" id="ARBA00023128"/>
    </source>
</evidence>
<sequence>MKSKIPLFAAFQRLQKITTKSTGLFGNPVLSTPDGFQKLTIDVENKAYKLVDQIINKTGPKDKPTVALVDDLSNVICSAADLAECVRNIHSDGAFASAANESMRIFTNLVETLNTNTALLNALKKSLITESHLLDDTDKRNIDLFIHDFEQSGVGLPDKEKKEFVSLSNEIFHYASIFSKNTDKPSLFTEEEQKEYGIGPLVDTPYPHIADPELRKLFFNRFYQHSDEQEHALRGLIGTRHMLANLTGHESFAHRAQPFSLLGTYENTIKFLEGIIKTFSNTVEPELNLVKEAFHGQKVELNPISEWDYSYGSSLYRQRLFGFTGLLSKYFHFETILCGFEMIVKKLYGIRFETSLPINGEIWDGKVIKINVIDENSNLLGTIYIDLEDRETKLTGDCHYTVRCSKELDNGEFQTPIVVLSLDACDSETEIENLTLSPHMAETFFHEMGHAIHSMLGRTRYQHTAGTRCPTDMAEVPSNLMEFFFNDMRILKLICKDSSGRSIRDDEAEALIASRSLFSGVETLQQTHYALFDLLAHGPEYAPMIANGKITTTELFAKIGKKALPQIGRGENVAWPQRFSHIGPYGAKYYSYLVAKASASLIWEKCFREDPFSRKRGLAWAKVQSYGGELPSSDLLGIALQKAPIATDLCQALHSNYSRNMELIKDSSSKM</sequence>
<evidence type="ECO:0000313" key="13">
    <source>
        <dbReference type="WBParaSite" id="PDA_v2.g30042.t1"/>
    </source>
</evidence>
<keyword evidence="7" id="KW-0809">Transit peptide</keyword>
<organism evidence="12 13">
    <name type="scientific">Panagrolaimus davidi</name>
    <dbReference type="NCBI Taxonomy" id="227884"/>
    <lineage>
        <taxon>Eukaryota</taxon>
        <taxon>Metazoa</taxon>
        <taxon>Ecdysozoa</taxon>
        <taxon>Nematoda</taxon>
        <taxon>Chromadorea</taxon>
        <taxon>Rhabditida</taxon>
        <taxon>Tylenchina</taxon>
        <taxon>Panagrolaimomorpha</taxon>
        <taxon>Panagrolaimoidea</taxon>
        <taxon>Panagrolaimidae</taxon>
        <taxon>Panagrolaimus</taxon>
    </lineage>
</organism>
<evidence type="ECO:0000256" key="6">
    <source>
        <dbReference type="ARBA" id="ARBA00022833"/>
    </source>
</evidence>
<keyword evidence="12" id="KW-1185">Reference proteome</keyword>
<evidence type="ECO:0000256" key="3">
    <source>
        <dbReference type="ARBA" id="ARBA00022670"/>
    </source>
</evidence>
<protein>
    <submittedName>
        <fullName evidence="13">Peptidase M3A/M3B catalytic domain-containing protein</fullName>
    </submittedName>
</protein>